<reference evidence="1" key="1">
    <citation type="submission" date="2018-06" db="EMBL/GenBank/DDBJ databases">
        <authorList>
            <person name="Zhirakovskaya E."/>
        </authorList>
    </citation>
    <scope>NUCLEOTIDE SEQUENCE</scope>
</reference>
<dbReference type="Pfam" id="PF09957">
    <property type="entry name" value="VapB_antitoxin"/>
    <property type="match status" value="1"/>
</dbReference>
<dbReference type="InterPro" id="IPR019239">
    <property type="entry name" value="VapB_antitoxin"/>
</dbReference>
<sequence>MTVWIELKDNKLIEEAQTLGHHESETETIVAALQAYIERHQQNQILNLFGTIEYDPTYDYKVQRQQL</sequence>
<organism evidence="1">
    <name type="scientific">hydrothermal vent metagenome</name>
    <dbReference type="NCBI Taxonomy" id="652676"/>
    <lineage>
        <taxon>unclassified sequences</taxon>
        <taxon>metagenomes</taxon>
        <taxon>ecological metagenomes</taxon>
    </lineage>
</organism>
<accession>A0A3B0V2B9</accession>
<name>A0A3B0V2B9_9ZZZZ</name>
<gene>
    <name evidence="1" type="ORF">MNBD_CHLOROFLEXI01-3431</name>
</gene>
<proteinExistence type="predicted"/>
<dbReference type="AlphaFoldDB" id="A0A3B0V2B9"/>
<dbReference type="EMBL" id="UOEU01000653">
    <property type="protein sequence ID" value="VAW37141.1"/>
    <property type="molecule type" value="Genomic_DNA"/>
</dbReference>
<evidence type="ECO:0000313" key="1">
    <source>
        <dbReference type="EMBL" id="VAW37141.1"/>
    </source>
</evidence>
<protein>
    <submittedName>
        <fullName evidence="1">Uncharacterized protein</fullName>
    </submittedName>
</protein>